<dbReference type="Gene3D" id="3.80.10.10">
    <property type="entry name" value="Ribonuclease Inhibitor"/>
    <property type="match status" value="1"/>
</dbReference>
<name>A0A0G4H9N2_9ALVE</name>
<proteinExistence type="predicted"/>
<dbReference type="EMBL" id="CDMZ01002083">
    <property type="protein sequence ID" value="CEM40666.1"/>
    <property type="molecule type" value="Genomic_DNA"/>
</dbReference>
<protein>
    <submittedName>
        <fullName evidence="1">Uncharacterized protein</fullName>
    </submittedName>
</protein>
<sequence length="153" mass="16340">MCWSDPAALLPYPLQLTSELASQRESFGTGWLVLQFIKKMHIGVPISSLDLSEFSLDAGKLGLLLSSLPAGPDFLETLKGGPHVCKGPCLSVLNRFLRGAASASLKTLNLSKCDLSDSAGGTLLHSLPLSLEYLDLSGTHRAVCEKLDRFAAL</sequence>
<dbReference type="InterPro" id="IPR032675">
    <property type="entry name" value="LRR_dom_sf"/>
</dbReference>
<organism evidence="1">
    <name type="scientific">Chromera velia CCMP2878</name>
    <dbReference type="NCBI Taxonomy" id="1169474"/>
    <lineage>
        <taxon>Eukaryota</taxon>
        <taxon>Sar</taxon>
        <taxon>Alveolata</taxon>
        <taxon>Colpodellida</taxon>
        <taxon>Chromeraceae</taxon>
        <taxon>Chromera</taxon>
    </lineage>
</organism>
<accession>A0A0G4H9N2</accession>
<dbReference type="VEuPathDB" id="CryptoDB:Cvel_6010"/>
<dbReference type="SUPFAM" id="SSF52047">
    <property type="entry name" value="RNI-like"/>
    <property type="match status" value="1"/>
</dbReference>
<dbReference type="AlphaFoldDB" id="A0A0G4H9N2"/>
<evidence type="ECO:0000313" key="1">
    <source>
        <dbReference type="EMBL" id="CEM40666.1"/>
    </source>
</evidence>
<reference evidence="1" key="1">
    <citation type="submission" date="2014-11" db="EMBL/GenBank/DDBJ databases">
        <authorList>
            <person name="Otto D Thomas"/>
            <person name="Naeem Raeece"/>
        </authorList>
    </citation>
    <scope>NUCLEOTIDE SEQUENCE</scope>
</reference>
<dbReference type="PhylomeDB" id="A0A0G4H9N2"/>
<gene>
    <name evidence="1" type="ORF">Cvel_6010</name>
</gene>